<gene>
    <name evidence="1" type="ORF">J2T15_003827</name>
</gene>
<evidence type="ECO:0000313" key="1">
    <source>
        <dbReference type="EMBL" id="MDQ0114372.1"/>
    </source>
</evidence>
<sequence>MTTIKNSDEILVELDKSRNKYRTIVQAGIAKWVKDFQEGKIKIETVDDLKKLVELDINIQTDDYVMSKNTKPRR</sequence>
<dbReference type="EMBL" id="JAUSSU010000007">
    <property type="protein sequence ID" value="MDQ0114372.1"/>
    <property type="molecule type" value="Genomic_DNA"/>
</dbReference>
<keyword evidence="2" id="KW-1185">Reference proteome</keyword>
<dbReference type="Proteomes" id="UP001229346">
    <property type="component" value="Unassembled WGS sequence"/>
</dbReference>
<protein>
    <submittedName>
        <fullName evidence="1">Uncharacterized protein YbcV (DUF1398 family)</fullName>
    </submittedName>
</protein>
<proteinExistence type="predicted"/>
<reference evidence="1 2" key="1">
    <citation type="submission" date="2023-07" db="EMBL/GenBank/DDBJ databases">
        <title>Sorghum-associated microbial communities from plants grown in Nebraska, USA.</title>
        <authorList>
            <person name="Schachtman D."/>
        </authorList>
    </citation>
    <scope>NUCLEOTIDE SEQUENCE [LARGE SCALE GENOMIC DNA]</scope>
    <source>
        <strain evidence="1 2">CC482</strain>
    </source>
</reference>
<organism evidence="1 2">
    <name type="scientific">Paenibacillus harenae</name>
    <dbReference type="NCBI Taxonomy" id="306543"/>
    <lineage>
        <taxon>Bacteria</taxon>
        <taxon>Bacillati</taxon>
        <taxon>Bacillota</taxon>
        <taxon>Bacilli</taxon>
        <taxon>Bacillales</taxon>
        <taxon>Paenibacillaceae</taxon>
        <taxon>Paenibacillus</taxon>
    </lineage>
</organism>
<name>A0ABT9U549_PAEHA</name>
<dbReference type="RefSeq" id="WP_307205703.1">
    <property type="nucleotide sequence ID" value="NZ_JAUSSU010000007.1"/>
</dbReference>
<evidence type="ECO:0000313" key="2">
    <source>
        <dbReference type="Proteomes" id="UP001229346"/>
    </source>
</evidence>
<comment type="caution">
    <text evidence="1">The sequence shown here is derived from an EMBL/GenBank/DDBJ whole genome shotgun (WGS) entry which is preliminary data.</text>
</comment>
<accession>A0ABT9U549</accession>